<dbReference type="EMBL" id="JACJIA010000006">
    <property type="protein sequence ID" value="MBA8952975.1"/>
    <property type="molecule type" value="Genomic_DNA"/>
</dbReference>
<dbReference type="RefSeq" id="WP_182845238.1">
    <property type="nucleotide sequence ID" value="NZ_BAAALP010000036.1"/>
</dbReference>
<comment type="caution">
    <text evidence="3">The sequence shown here is derived from an EMBL/GenBank/DDBJ whole genome shotgun (WGS) entry which is preliminary data.</text>
</comment>
<evidence type="ECO:0000256" key="1">
    <source>
        <dbReference type="SAM" id="MobiDB-lite"/>
    </source>
</evidence>
<name>A0A7W3QMW5_ACTNM</name>
<organism evidence="3 4">
    <name type="scientific">Actinomadura namibiensis</name>
    <dbReference type="NCBI Taxonomy" id="182080"/>
    <lineage>
        <taxon>Bacteria</taxon>
        <taxon>Bacillati</taxon>
        <taxon>Actinomycetota</taxon>
        <taxon>Actinomycetes</taxon>
        <taxon>Streptosporangiales</taxon>
        <taxon>Thermomonosporaceae</taxon>
        <taxon>Actinomadura</taxon>
    </lineage>
</organism>
<evidence type="ECO:0000256" key="2">
    <source>
        <dbReference type="SAM" id="SignalP"/>
    </source>
</evidence>
<gene>
    <name evidence="3" type="ORF">HNR61_004625</name>
</gene>
<evidence type="ECO:0000313" key="4">
    <source>
        <dbReference type="Proteomes" id="UP000572680"/>
    </source>
</evidence>
<dbReference type="Proteomes" id="UP000572680">
    <property type="component" value="Unassembled WGS sequence"/>
</dbReference>
<keyword evidence="2" id="KW-0732">Signal</keyword>
<feature type="signal peptide" evidence="2">
    <location>
        <begin position="1"/>
        <end position="25"/>
    </location>
</feature>
<dbReference type="AlphaFoldDB" id="A0A7W3QMW5"/>
<feature type="region of interest" description="Disordered" evidence="1">
    <location>
        <begin position="29"/>
        <end position="67"/>
    </location>
</feature>
<feature type="compositionally biased region" description="Low complexity" evidence="1">
    <location>
        <begin position="29"/>
        <end position="43"/>
    </location>
</feature>
<sequence>MRRRPLRSGLAAGALSLVLSSAALAAPAAQAAPPRPGAAPAAATDQRNAPAPRKCAGKPLPAFRGSGPNAELNGLFTRYGTDNRRTDDWTGADGTYSTTLPDGRLAFVFSDTFLGKVNADGSRSPVIEEGGTTPFLNNTFVVKDGERLTTVTGGTAGKPAAVMPPRDSKHWYWAGDAVTAGGVVQVTYQEYERFGTGAWDWRWSRNVLARFKPGRLGKPFSVTPLPSSRGISWASWLERAGGHIYVYGVEDLGGTKYMHLARVKGTSLTGRWEYAAADGSWSRREADSARVMSGVANEYSVSRLGPGYVLITQDTTELFSTRIVAYFSCSPRGPFTGKTTVYTTPETGAAGSYGNPNVFTYNAHAHPELSRGGRIVVSYNVNSLVNTDHYRDTSIYRPRFVDVRFG</sequence>
<evidence type="ECO:0008006" key="5">
    <source>
        <dbReference type="Google" id="ProtNLM"/>
    </source>
</evidence>
<protein>
    <recommendedName>
        <fullName evidence="5">DUF4185 domain-containing protein</fullName>
    </recommendedName>
</protein>
<keyword evidence="4" id="KW-1185">Reference proteome</keyword>
<accession>A0A7W3QMW5</accession>
<proteinExistence type="predicted"/>
<evidence type="ECO:0000313" key="3">
    <source>
        <dbReference type="EMBL" id="MBA8952975.1"/>
    </source>
</evidence>
<feature type="chain" id="PRO_5038712329" description="DUF4185 domain-containing protein" evidence="2">
    <location>
        <begin position="26"/>
        <end position="406"/>
    </location>
</feature>
<reference evidence="3 4" key="1">
    <citation type="submission" date="2020-08" db="EMBL/GenBank/DDBJ databases">
        <title>Genomic Encyclopedia of Type Strains, Phase IV (KMG-IV): sequencing the most valuable type-strain genomes for metagenomic binning, comparative biology and taxonomic classification.</title>
        <authorList>
            <person name="Goeker M."/>
        </authorList>
    </citation>
    <scope>NUCLEOTIDE SEQUENCE [LARGE SCALE GENOMIC DNA]</scope>
    <source>
        <strain evidence="3 4">DSM 44197</strain>
    </source>
</reference>